<dbReference type="SUPFAM" id="SSF52058">
    <property type="entry name" value="L domain-like"/>
    <property type="match status" value="1"/>
</dbReference>
<evidence type="ECO:0000256" key="2">
    <source>
        <dbReference type="ARBA" id="ARBA00022737"/>
    </source>
</evidence>
<evidence type="ECO:0000256" key="1">
    <source>
        <dbReference type="ARBA" id="ARBA00022614"/>
    </source>
</evidence>
<dbReference type="Gene3D" id="3.80.10.10">
    <property type="entry name" value="Ribonuclease Inhibitor"/>
    <property type="match status" value="1"/>
</dbReference>
<protein>
    <submittedName>
        <fullName evidence="4">CCR4-NOT transcription complex subunit 6</fullName>
    </submittedName>
</protein>
<dbReference type="PANTHER" id="PTHR48051">
    <property type="match status" value="1"/>
</dbReference>
<dbReference type="EMBL" id="KQ982314">
    <property type="protein sequence ID" value="KYQ57953.1"/>
    <property type="molecule type" value="Genomic_DNA"/>
</dbReference>
<dbReference type="Proteomes" id="UP000075809">
    <property type="component" value="Unassembled WGS sequence"/>
</dbReference>
<dbReference type="GO" id="GO:0005737">
    <property type="term" value="C:cytoplasm"/>
    <property type="evidence" value="ECO:0007669"/>
    <property type="project" value="TreeGrafter"/>
</dbReference>
<gene>
    <name evidence="4" type="ORF">ALC60_03002</name>
</gene>
<dbReference type="STRING" id="64791.A0A151XC72"/>
<dbReference type="FunFam" id="3.80.10.10:FF:000343">
    <property type="entry name" value="CCR4-NOT transcription complex subunit"/>
    <property type="match status" value="1"/>
</dbReference>
<dbReference type="PROSITE" id="PS51450">
    <property type="entry name" value="LRR"/>
    <property type="match status" value="1"/>
</dbReference>
<evidence type="ECO:0000259" key="3">
    <source>
        <dbReference type="Pfam" id="PF23598"/>
    </source>
</evidence>
<name>A0A151XC72_9HYME</name>
<dbReference type="SMART" id="SM00369">
    <property type="entry name" value="LRR_TYP"/>
    <property type="match status" value="3"/>
</dbReference>
<keyword evidence="2" id="KW-0677">Repeat</keyword>
<keyword evidence="1" id="KW-0433">Leucine-rich repeat</keyword>
<dbReference type="InterPro" id="IPR001611">
    <property type="entry name" value="Leu-rich_rpt"/>
</dbReference>
<accession>A0A151XC72</accession>
<keyword evidence="5" id="KW-1185">Reference proteome</keyword>
<feature type="domain" description="Disease resistance R13L4/SHOC-2-like LRR" evidence="3">
    <location>
        <begin position="187"/>
        <end position="268"/>
    </location>
</feature>
<reference evidence="4 5" key="1">
    <citation type="submission" date="2015-09" db="EMBL/GenBank/DDBJ databases">
        <title>Trachymyrmex zeteki WGS genome.</title>
        <authorList>
            <person name="Nygaard S."/>
            <person name="Hu H."/>
            <person name="Boomsma J."/>
            <person name="Zhang G."/>
        </authorList>
    </citation>
    <scope>NUCLEOTIDE SEQUENCE [LARGE SCALE GENOMIC DNA]</scope>
    <source>
        <strain evidence="4">Tzet28-1</strain>
        <tissue evidence="4">Whole body</tissue>
    </source>
</reference>
<evidence type="ECO:0000313" key="4">
    <source>
        <dbReference type="EMBL" id="KYQ57953.1"/>
    </source>
</evidence>
<dbReference type="Pfam" id="PF23598">
    <property type="entry name" value="LRR_14"/>
    <property type="match status" value="1"/>
</dbReference>
<organism evidence="4 5">
    <name type="scientific">Mycetomoellerius zeteki</name>
    <dbReference type="NCBI Taxonomy" id="64791"/>
    <lineage>
        <taxon>Eukaryota</taxon>
        <taxon>Metazoa</taxon>
        <taxon>Ecdysozoa</taxon>
        <taxon>Arthropoda</taxon>
        <taxon>Hexapoda</taxon>
        <taxon>Insecta</taxon>
        <taxon>Pterygota</taxon>
        <taxon>Neoptera</taxon>
        <taxon>Endopterygota</taxon>
        <taxon>Hymenoptera</taxon>
        <taxon>Apocrita</taxon>
        <taxon>Aculeata</taxon>
        <taxon>Formicoidea</taxon>
        <taxon>Formicidae</taxon>
        <taxon>Myrmicinae</taxon>
        <taxon>Mycetomoellerius</taxon>
    </lineage>
</organism>
<dbReference type="InterPro" id="IPR003591">
    <property type="entry name" value="Leu-rich_rpt_typical-subtyp"/>
</dbReference>
<sequence>MLNSIFKGNLVGVRQQNVAHPFAHSIQQQRMLLACEPQLLSFVDDVSGLSQFFPFCPIPMVEPAPEPSSQLHNLSFESLQKLLERVQITESNKHDDKDNLASVEKDKRMKDDKLKPLSLVAKPRNIARKFKLGTTEFKMSRNHKDKYENSNPRRMYTLMCPEDYQSGKKSHWSELEITGSIRNLSPNLWQMTHLTALYLNDNSLQRLPSEIGRLVNLRILDLSSNKLRSLPAELGELIYLRELLLNQNFLRVLPYELGKLFQLQVLGLQGNPLSKDVMALYGNGEPAGTNKLLTYMLDNLQGKWKAFIY</sequence>
<dbReference type="InterPro" id="IPR032675">
    <property type="entry name" value="LRR_dom_sf"/>
</dbReference>
<dbReference type="InterPro" id="IPR055414">
    <property type="entry name" value="LRR_R13L4/SHOC2-like"/>
</dbReference>
<proteinExistence type="predicted"/>
<dbReference type="AlphaFoldDB" id="A0A151XC72"/>
<evidence type="ECO:0000313" key="5">
    <source>
        <dbReference type="Proteomes" id="UP000075809"/>
    </source>
</evidence>
<dbReference type="InterPro" id="IPR050216">
    <property type="entry name" value="LRR_domain-containing"/>
</dbReference>
<dbReference type="PANTHER" id="PTHR48051:SF1">
    <property type="entry name" value="RAS SUPPRESSOR PROTEIN 1"/>
    <property type="match status" value="1"/>
</dbReference>